<accession>A0A6M6DZW5</accession>
<name>A0A6M6DZW5_PRIMG</name>
<gene>
    <name evidence="1" type="ORF">FDZ14_30455</name>
</gene>
<evidence type="ECO:0000313" key="1">
    <source>
        <dbReference type="EMBL" id="QJX80411.1"/>
    </source>
</evidence>
<dbReference type="AlphaFoldDB" id="A0A6M6DZW5"/>
<organism evidence="1 2">
    <name type="scientific">Priestia megaterium</name>
    <name type="common">Bacillus megaterium</name>
    <dbReference type="NCBI Taxonomy" id="1404"/>
    <lineage>
        <taxon>Bacteria</taxon>
        <taxon>Bacillati</taxon>
        <taxon>Bacillota</taxon>
        <taxon>Bacilli</taxon>
        <taxon>Bacillales</taxon>
        <taxon>Bacillaceae</taxon>
        <taxon>Priestia</taxon>
    </lineage>
</organism>
<dbReference type="EMBL" id="CP045273">
    <property type="protein sequence ID" value="QJX80411.1"/>
    <property type="molecule type" value="Genomic_DNA"/>
</dbReference>
<dbReference type="RefSeq" id="WP_171778400.1">
    <property type="nucleotide sequence ID" value="NZ_CP045273.1"/>
</dbReference>
<protein>
    <submittedName>
        <fullName evidence="1">Uncharacterized protein</fullName>
    </submittedName>
</protein>
<sequence length="121" mass="14405">MKKHRKKILVPVAILALLFCYFRFAYVEAKGIEGFPVPREAHLFKSEKDRKEGVAANRYKWSFSYEERGVTPFYEMTLWLWGWRKGEQMGASQEYTKDGRLVDLSAFTKEIDVIEYYENFK</sequence>
<reference evidence="1 2" key="1">
    <citation type="submission" date="2019-10" db="EMBL/GenBank/DDBJ databases">
        <title>Complete genome sequences for adaption low water activity.</title>
        <authorList>
            <person name="Zhao L."/>
            <person name="Zhong J."/>
        </authorList>
    </citation>
    <scope>NUCLEOTIDE SEQUENCE [LARGE SCALE GENOMIC DNA]</scope>
    <source>
        <strain evidence="1 2">FDU301</strain>
        <plasmid evidence="2">pfdu301a</plasmid>
    </source>
</reference>
<dbReference type="Proteomes" id="UP000501076">
    <property type="component" value="Plasmid pFDU301A"/>
</dbReference>
<keyword evidence="1" id="KW-0614">Plasmid</keyword>
<evidence type="ECO:0000313" key="2">
    <source>
        <dbReference type="Proteomes" id="UP000501076"/>
    </source>
</evidence>
<proteinExistence type="predicted"/>
<geneLocation type="plasmid" evidence="2">
    <name>pfdu301a</name>
</geneLocation>